<keyword evidence="2" id="KW-1185">Reference proteome</keyword>
<proteinExistence type="predicted"/>
<evidence type="ECO:0000313" key="2">
    <source>
        <dbReference type="Proteomes" id="UP001448207"/>
    </source>
</evidence>
<gene>
    <name evidence="1" type="ORF">J3Q64DRAFT_1697007</name>
</gene>
<evidence type="ECO:0000313" key="1">
    <source>
        <dbReference type="EMBL" id="KAL0088724.1"/>
    </source>
</evidence>
<name>A0ABR3B2T2_PHYBL</name>
<organism evidence="1 2">
    <name type="scientific">Phycomyces blakesleeanus</name>
    <dbReference type="NCBI Taxonomy" id="4837"/>
    <lineage>
        <taxon>Eukaryota</taxon>
        <taxon>Fungi</taxon>
        <taxon>Fungi incertae sedis</taxon>
        <taxon>Mucoromycota</taxon>
        <taxon>Mucoromycotina</taxon>
        <taxon>Mucoromycetes</taxon>
        <taxon>Mucorales</taxon>
        <taxon>Phycomycetaceae</taxon>
        <taxon>Phycomyces</taxon>
    </lineage>
</organism>
<accession>A0ABR3B2T2</accession>
<dbReference type="Proteomes" id="UP001448207">
    <property type="component" value="Unassembled WGS sequence"/>
</dbReference>
<protein>
    <submittedName>
        <fullName evidence="1">Uncharacterized protein</fullName>
    </submittedName>
</protein>
<reference evidence="1 2" key="1">
    <citation type="submission" date="2024-04" db="EMBL/GenBank/DDBJ databases">
        <title>Symmetric and asymmetric DNA N6-adenine methylation regulates different biological responses in Mucorales.</title>
        <authorList>
            <consortium name="Lawrence Berkeley National Laboratory"/>
            <person name="Lax C."/>
            <person name="Mondo S.J."/>
            <person name="Osorio-Concepcion M."/>
            <person name="Muszewska A."/>
            <person name="Corrochano-Luque M."/>
            <person name="Gutierrez G."/>
            <person name="Riley R."/>
            <person name="Lipzen A."/>
            <person name="Guo J."/>
            <person name="Hundley H."/>
            <person name="Amirebrahimi M."/>
            <person name="Ng V."/>
            <person name="Lorenzo-Gutierrez D."/>
            <person name="Binder U."/>
            <person name="Yang J."/>
            <person name="Song Y."/>
            <person name="Canovas D."/>
            <person name="Navarro E."/>
            <person name="Freitag M."/>
            <person name="Gabaldon T."/>
            <person name="Grigoriev I.V."/>
            <person name="Corrochano L.M."/>
            <person name="Nicolas F.E."/>
            <person name="Garre V."/>
        </authorList>
    </citation>
    <scope>NUCLEOTIDE SEQUENCE [LARGE SCALE GENOMIC DNA]</scope>
    <source>
        <strain evidence="1 2">L51</strain>
    </source>
</reference>
<sequence length="276" mass="31936">MSDINTTLINSVRKIEIDIVKIKQMVRMLQDQFSKQFVPAVSAKDLSIMQQSIIEQTLECVAKSVKRSQFTEYPDQLGKRVIGTGGDFKGKNKAQKYNLLLQLLHEQEWKDHYNDLSMKQLQLKMLSCTIKHNLIDIDFPALSKEWKGILAKHQEYYMMQLERMAKDNDFAIYKCKSMWCVKSLLRGSFKSDNQKQKRRMVKKNIAQQDANDSLLSSDNMSETDSDESSIMANVLSPLAEMSVEPAHKRSQRSCYILSKKIFLKLLSVLHRETSKN</sequence>
<dbReference type="EMBL" id="JBCLYO010000005">
    <property type="protein sequence ID" value="KAL0088724.1"/>
    <property type="molecule type" value="Genomic_DNA"/>
</dbReference>
<comment type="caution">
    <text evidence="1">The sequence shown here is derived from an EMBL/GenBank/DDBJ whole genome shotgun (WGS) entry which is preliminary data.</text>
</comment>